<comment type="subcellular location">
    <subcellularLocation>
        <location evidence="1">Nucleus</location>
    </subcellularLocation>
</comment>
<sequence>CANGRFVESSFSFEQSAIFCGHSGHKNFHHRILFEHRIHFSMKTNRFCELCIKQFPTSYKYKMHMNIHLGIKPFVCEICGSRFNNEGARHNHMRRHSNASPFACPLCENTFVWELSLKQHLKSHANHGDIKASMVNEIYEQQKRQCRPNRKAQNRHGFRMTDSMILQQSLPENCEGITLQKQSDKHHFIRTRYEHTCFNVFSVSLPTVNYAIYHDATVYNPNTSLVA</sequence>
<dbReference type="GO" id="GO:0005634">
    <property type="term" value="C:nucleus"/>
    <property type="evidence" value="ECO:0007669"/>
    <property type="project" value="UniProtKB-SubCell"/>
</dbReference>
<feature type="non-terminal residue" evidence="9">
    <location>
        <position position="1"/>
    </location>
</feature>
<dbReference type="STRING" id="45882.A0A0V1BTB8"/>
<evidence type="ECO:0000256" key="4">
    <source>
        <dbReference type="ARBA" id="ARBA00022771"/>
    </source>
</evidence>
<organism evidence="9 10">
    <name type="scientific">Trichinella britovi</name>
    <name type="common">Parasitic roundworm</name>
    <dbReference type="NCBI Taxonomy" id="45882"/>
    <lineage>
        <taxon>Eukaryota</taxon>
        <taxon>Metazoa</taxon>
        <taxon>Ecdysozoa</taxon>
        <taxon>Nematoda</taxon>
        <taxon>Enoplea</taxon>
        <taxon>Dorylaimia</taxon>
        <taxon>Trichinellida</taxon>
        <taxon>Trichinellidae</taxon>
        <taxon>Trichinella</taxon>
    </lineage>
</organism>
<keyword evidence="10" id="KW-1185">Reference proteome</keyword>
<dbReference type="OrthoDB" id="5916238at2759"/>
<evidence type="ECO:0000256" key="2">
    <source>
        <dbReference type="ARBA" id="ARBA00022723"/>
    </source>
</evidence>
<keyword evidence="4 7" id="KW-0863">Zinc-finger</keyword>
<feature type="domain" description="C2H2-type" evidence="8">
    <location>
        <begin position="46"/>
        <end position="73"/>
    </location>
</feature>
<feature type="non-terminal residue" evidence="9">
    <location>
        <position position="227"/>
    </location>
</feature>
<dbReference type="FunFam" id="3.30.160.60:FF:000446">
    <property type="entry name" value="Zinc finger protein"/>
    <property type="match status" value="1"/>
</dbReference>
<evidence type="ECO:0000313" key="10">
    <source>
        <dbReference type="Proteomes" id="UP000054653"/>
    </source>
</evidence>
<accession>A0A0V1BTB8</accession>
<evidence type="ECO:0000256" key="7">
    <source>
        <dbReference type="PROSITE-ProRule" id="PRU00042"/>
    </source>
</evidence>
<feature type="domain" description="C2H2-type" evidence="8">
    <location>
        <begin position="74"/>
        <end position="101"/>
    </location>
</feature>
<protein>
    <submittedName>
        <fullName evidence="9">Hypermethylated in cancer 1 protein</fullName>
    </submittedName>
</protein>
<dbReference type="PANTHER" id="PTHR24394:SF29">
    <property type="entry name" value="MYONEURIN"/>
    <property type="match status" value="1"/>
</dbReference>
<comment type="caution">
    <text evidence="9">The sequence shown here is derived from an EMBL/GenBank/DDBJ whole genome shotgun (WGS) entry which is preliminary data.</text>
</comment>
<evidence type="ECO:0000256" key="1">
    <source>
        <dbReference type="ARBA" id="ARBA00004123"/>
    </source>
</evidence>
<dbReference type="SMART" id="SM00355">
    <property type="entry name" value="ZnF_C2H2"/>
    <property type="match status" value="3"/>
</dbReference>
<evidence type="ECO:0000256" key="5">
    <source>
        <dbReference type="ARBA" id="ARBA00022833"/>
    </source>
</evidence>
<keyword evidence="5" id="KW-0862">Zinc</keyword>
<keyword evidence="2" id="KW-0479">Metal-binding</keyword>
<reference evidence="9 10" key="1">
    <citation type="submission" date="2015-01" db="EMBL/GenBank/DDBJ databases">
        <title>Evolution of Trichinella species and genotypes.</title>
        <authorList>
            <person name="Korhonen P.K."/>
            <person name="Edoardo P."/>
            <person name="Giuseppe L.R."/>
            <person name="Gasser R.B."/>
        </authorList>
    </citation>
    <scope>NUCLEOTIDE SEQUENCE [LARGE SCALE GENOMIC DNA]</scope>
    <source>
        <strain evidence="9">ISS120</strain>
    </source>
</reference>
<dbReference type="PROSITE" id="PS00028">
    <property type="entry name" value="ZINC_FINGER_C2H2_1"/>
    <property type="match status" value="3"/>
</dbReference>
<dbReference type="EMBL" id="JYDI01001138">
    <property type="protein sequence ID" value="KRY40014.1"/>
    <property type="molecule type" value="Genomic_DNA"/>
</dbReference>
<dbReference type="PANTHER" id="PTHR24394">
    <property type="entry name" value="ZINC FINGER PROTEIN"/>
    <property type="match status" value="1"/>
</dbReference>
<dbReference type="AlphaFoldDB" id="A0A0V1BTB8"/>
<dbReference type="GO" id="GO:0000981">
    <property type="term" value="F:DNA-binding transcription factor activity, RNA polymerase II-specific"/>
    <property type="evidence" value="ECO:0007669"/>
    <property type="project" value="TreeGrafter"/>
</dbReference>
<evidence type="ECO:0000256" key="6">
    <source>
        <dbReference type="ARBA" id="ARBA00023242"/>
    </source>
</evidence>
<dbReference type="PROSITE" id="PS50157">
    <property type="entry name" value="ZINC_FINGER_C2H2_2"/>
    <property type="match status" value="3"/>
</dbReference>
<dbReference type="GO" id="GO:0008270">
    <property type="term" value="F:zinc ion binding"/>
    <property type="evidence" value="ECO:0007669"/>
    <property type="project" value="UniProtKB-KW"/>
</dbReference>
<dbReference type="GO" id="GO:0000122">
    <property type="term" value="P:negative regulation of transcription by RNA polymerase II"/>
    <property type="evidence" value="ECO:0007669"/>
    <property type="project" value="UniProtKB-ARBA"/>
</dbReference>
<dbReference type="OMA" id="PENCEGI"/>
<dbReference type="InterPro" id="IPR013087">
    <property type="entry name" value="Znf_C2H2_type"/>
</dbReference>
<dbReference type="SUPFAM" id="SSF57667">
    <property type="entry name" value="beta-beta-alpha zinc fingers"/>
    <property type="match status" value="2"/>
</dbReference>
<feature type="domain" description="C2H2-type" evidence="8">
    <location>
        <begin position="102"/>
        <end position="129"/>
    </location>
</feature>
<evidence type="ECO:0000256" key="3">
    <source>
        <dbReference type="ARBA" id="ARBA00022737"/>
    </source>
</evidence>
<dbReference type="Proteomes" id="UP000054653">
    <property type="component" value="Unassembled WGS sequence"/>
</dbReference>
<keyword evidence="6" id="KW-0539">Nucleus</keyword>
<dbReference type="InterPro" id="IPR036236">
    <property type="entry name" value="Znf_C2H2_sf"/>
</dbReference>
<keyword evidence="3" id="KW-0677">Repeat</keyword>
<evidence type="ECO:0000313" key="9">
    <source>
        <dbReference type="EMBL" id="KRY40014.1"/>
    </source>
</evidence>
<evidence type="ECO:0000259" key="8">
    <source>
        <dbReference type="PROSITE" id="PS50157"/>
    </source>
</evidence>
<gene>
    <name evidence="9" type="primary">Hic1</name>
    <name evidence="9" type="ORF">T03_16730</name>
</gene>
<dbReference type="Pfam" id="PF00096">
    <property type="entry name" value="zf-C2H2"/>
    <property type="match status" value="1"/>
</dbReference>
<proteinExistence type="predicted"/>
<dbReference type="Gene3D" id="3.30.160.60">
    <property type="entry name" value="Classic Zinc Finger"/>
    <property type="match status" value="3"/>
</dbReference>
<name>A0A0V1BTB8_TRIBR</name>